<organism evidence="1">
    <name type="scientific">bioreactor metagenome</name>
    <dbReference type="NCBI Taxonomy" id="1076179"/>
    <lineage>
        <taxon>unclassified sequences</taxon>
        <taxon>metagenomes</taxon>
        <taxon>ecological metagenomes</taxon>
    </lineage>
</organism>
<reference evidence="1" key="1">
    <citation type="submission" date="2019-08" db="EMBL/GenBank/DDBJ databases">
        <authorList>
            <person name="Kucharzyk K."/>
            <person name="Murdoch R.W."/>
            <person name="Higgins S."/>
            <person name="Loffler F."/>
        </authorList>
    </citation>
    <scope>NUCLEOTIDE SEQUENCE</scope>
</reference>
<dbReference type="EMBL" id="VSSQ01100895">
    <property type="protein sequence ID" value="MPN42873.1"/>
    <property type="molecule type" value="Genomic_DNA"/>
</dbReference>
<name>A0A645I5Y1_9ZZZZ</name>
<comment type="caution">
    <text evidence="1">The sequence shown here is derived from an EMBL/GenBank/DDBJ whole genome shotgun (WGS) entry which is preliminary data.</text>
</comment>
<proteinExistence type="predicted"/>
<evidence type="ECO:0000313" key="1">
    <source>
        <dbReference type="EMBL" id="MPN42873.1"/>
    </source>
</evidence>
<accession>A0A645I5Y1</accession>
<gene>
    <name evidence="1" type="ORF">SDC9_190431</name>
</gene>
<protein>
    <submittedName>
        <fullName evidence="1">Uncharacterized protein</fullName>
    </submittedName>
</protein>
<dbReference type="AlphaFoldDB" id="A0A645I5Y1"/>
<sequence>MELYLKAKDLYPEGYDIDSLFISYKDRKLEKDIQRGSKKTLKKIQKEIKNNKKVN</sequence>